<protein>
    <submittedName>
        <fullName evidence="2">Uncharacterized protein</fullName>
    </submittedName>
</protein>
<keyword evidence="1" id="KW-0732">Signal</keyword>
<keyword evidence="3" id="KW-1185">Reference proteome</keyword>
<reference evidence="2 3" key="1">
    <citation type="submission" date="2016-09" db="EMBL/GenBank/DDBJ databases">
        <authorList>
            <person name="Capua I."/>
            <person name="De Benedictis P."/>
            <person name="Joannis T."/>
            <person name="Lombin L.H."/>
            <person name="Cattoli G."/>
        </authorList>
    </citation>
    <scope>NUCLEOTIDE SEQUENCE [LARGE SCALE GENOMIC DNA]</scope>
    <source>
        <strain evidence="2 3">IMI 309357</strain>
    </source>
</reference>
<evidence type="ECO:0000313" key="3">
    <source>
        <dbReference type="Proteomes" id="UP000176998"/>
    </source>
</evidence>
<comment type="caution">
    <text evidence="2">The sequence shown here is derived from an EMBL/GenBank/DDBJ whole genome shotgun (WGS) entry which is preliminary data.</text>
</comment>
<dbReference type="OrthoDB" id="10350610at2759"/>
<dbReference type="RefSeq" id="XP_022479662.1">
    <property type="nucleotide sequence ID" value="XM_022613868.1"/>
</dbReference>
<dbReference type="Proteomes" id="UP000176998">
    <property type="component" value="Unassembled WGS sequence"/>
</dbReference>
<gene>
    <name evidence="2" type="ORF">CORC01_02217</name>
</gene>
<feature type="signal peptide" evidence="1">
    <location>
        <begin position="1"/>
        <end position="20"/>
    </location>
</feature>
<evidence type="ECO:0000256" key="1">
    <source>
        <dbReference type="SAM" id="SignalP"/>
    </source>
</evidence>
<accession>A0A1G4BM36</accession>
<organism evidence="2 3">
    <name type="scientific">Colletotrichum orchidophilum</name>
    <dbReference type="NCBI Taxonomy" id="1209926"/>
    <lineage>
        <taxon>Eukaryota</taxon>
        <taxon>Fungi</taxon>
        <taxon>Dikarya</taxon>
        <taxon>Ascomycota</taxon>
        <taxon>Pezizomycotina</taxon>
        <taxon>Sordariomycetes</taxon>
        <taxon>Hypocreomycetidae</taxon>
        <taxon>Glomerellales</taxon>
        <taxon>Glomerellaceae</taxon>
        <taxon>Colletotrichum</taxon>
    </lineage>
</organism>
<dbReference type="GeneID" id="34555378"/>
<sequence>MRSIDISLLVLFAVFHTGLALSPPSLVSRGLNHWWWPTRGHTSDNAKPTTIHTLESLQRDPENIYREEEPVSPNWNHQLHEDVTKTVQVFAWTYTFIEADNAETERCFVGVRNIGKRSTKVEVGYKTGSAFFPRNNGTRIVYPSRKKGVASYEAWNFLKFGKTPVEIRLYK</sequence>
<proteinExistence type="predicted"/>
<dbReference type="AlphaFoldDB" id="A0A1G4BM36"/>
<name>A0A1G4BM36_9PEZI</name>
<evidence type="ECO:0000313" key="2">
    <source>
        <dbReference type="EMBL" id="OHF02522.1"/>
    </source>
</evidence>
<feature type="chain" id="PRO_5009603071" evidence="1">
    <location>
        <begin position="21"/>
        <end position="171"/>
    </location>
</feature>
<dbReference type="EMBL" id="MJBS01000012">
    <property type="protein sequence ID" value="OHF02522.1"/>
    <property type="molecule type" value="Genomic_DNA"/>
</dbReference>